<accession>A0A0G0W2K7</accession>
<evidence type="ECO:0000256" key="1">
    <source>
        <dbReference type="SAM" id="Phobius"/>
    </source>
</evidence>
<evidence type="ECO:0000313" key="3">
    <source>
        <dbReference type="Proteomes" id="UP000034544"/>
    </source>
</evidence>
<feature type="transmembrane region" description="Helical" evidence="1">
    <location>
        <begin position="25"/>
        <end position="44"/>
    </location>
</feature>
<organism evidence="2 3">
    <name type="scientific">candidate division WWE3 bacterium GW2011_GWE1_41_27</name>
    <dbReference type="NCBI Taxonomy" id="1619131"/>
    <lineage>
        <taxon>Bacteria</taxon>
        <taxon>Katanobacteria</taxon>
    </lineage>
</organism>
<proteinExistence type="predicted"/>
<dbReference type="PANTHER" id="PTHR40278:SF1">
    <property type="entry name" value="DNA UTILIZATION PROTEIN HOFN"/>
    <property type="match status" value="1"/>
</dbReference>
<keyword evidence="1" id="KW-1133">Transmembrane helix</keyword>
<name>A0A0G0W2K7_UNCKA</name>
<protein>
    <recommendedName>
        <fullName evidence="4">Fimbrial assembly family protein</fullName>
    </recommendedName>
</protein>
<evidence type="ECO:0000313" key="2">
    <source>
        <dbReference type="EMBL" id="KKS07175.1"/>
    </source>
</evidence>
<sequence length="191" mass="21464">MENINLIPQEEIQYQAKGKAVKGTTVFFILLTVAALGVSGYLYYTHSEISTKAADVANQIESQRAKIKSLSATEVIVRNLDKKYNSISKLIAERPHYSRLLAELQVRQPEGVRIESMDIKDGIVNYTGDADNYILIANFINSLLNKDFPGGDPELKDLFTEVKLNSVTLDQNKSTVRFFIVVNYDTTKIKL</sequence>
<dbReference type="PANTHER" id="PTHR40278">
    <property type="entry name" value="DNA UTILIZATION PROTEIN HOFN"/>
    <property type="match status" value="1"/>
</dbReference>
<dbReference type="AlphaFoldDB" id="A0A0G0W2K7"/>
<dbReference type="EMBL" id="LCBF01000011">
    <property type="protein sequence ID" value="KKS07175.1"/>
    <property type="molecule type" value="Genomic_DNA"/>
</dbReference>
<dbReference type="Proteomes" id="UP000034544">
    <property type="component" value="Unassembled WGS sequence"/>
</dbReference>
<evidence type="ECO:0008006" key="4">
    <source>
        <dbReference type="Google" id="ProtNLM"/>
    </source>
</evidence>
<keyword evidence="1" id="KW-0472">Membrane</keyword>
<keyword evidence="1" id="KW-0812">Transmembrane</keyword>
<gene>
    <name evidence="2" type="ORF">UU59_C0011G0003</name>
</gene>
<comment type="caution">
    <text evidence="2">The sequence shown here is derived from an EMBL/GenBank/DDBJ whole genome shotgun (WGS) entry which is preliminary data.</text>
</comment>
<dbReference type="InterPro" id="IPR052534">
    <property type="entry name" value="Extracell_DNA_Util/SecSys_Comp"/>
</dbReference>
<reference evidence="2 3" key="1">
    <citation type="journal article" date="2015" name="Nature">
        <title>rRNA introns, odd ribosomes, and small enigmatic genomes across a large radiation of phyla.</title>
        <authorList>
            <person name="Brown C.T."/>
            <person name="Hug L.A."/>
            <person name="Thomas B.C."/>
            <person name="Sharon I."/>
            <person name="Castelle C.J."/>
            <person name="Singh A."/>
            <person name="Wilkins M.J."/>
            <person name="Williams K.H."/>
            <person name="Banfield J.F."/>
        </authorList>
    </citation>
    <scope>NUCLEOTIDE SEQUENCE [LARGE SCALE GENOMIC DNA]</scope>
</reference>